<feature type="domain" description="HTH tetR-type" evidence="5">
    <location>
        <begin position="14"/>
        <end position="74"/>
    </location>
</feature>
<dbReference type="InterPro" id="IPR050109">
    <property type="entry name" value="HTH-type_TetR-like_transc_reg"/>
</dbReference>
<evidence type="ECO:0000313" key="6">
    <source>
        <dbReference type="EMBL" id="SFV36700.1"/>
    </source>
</evidence>
<evidence type="ECO:0000313" key="7">
    <source>
        <dbReference type="Proteomes" id="UP000199423"/>
    </source>
</evidence>
<evidence type="ECO:0000256" key="2">
    <source>
        <dbReference type="ARBA" id="ARBA00023125"/>
    </source>
</evidence>
<name>A0A1I7NQ46_9HYPH</name>
<dbReference type="InterPro" id="IPR009057">
    <property type="entry name" value="Homeodomain-like_sf"/>
</dbReference>
<dbReference type="InterPro" id="IPR001647">
    <property type="entry name" value="HTH_TetR"/>
</dbReference>
<evidence type="ECO:0000256" key="1">
    <source>
        <dbReference type="ARBA" id="ARBA00023015"/>
    </source>
</evidence>
<gene>
    <name evidence="6" type="ORF">SAMN04488557_2682</name>
</gene>
<dbReference type="RefSeq" id="WP_092868266.1">
    <property type="nucleotide sequence ID" value="NZ_FPCH01000003.1"/>
</dbReference>
<keyword evidence="3" id="KW-0804">Transcription</keyword>
<dbReference type="PANTHER" id="PTHR30055">
    <property type="entry name" value="HTH-TYPE TRANSCRIPTIONAL REGULATOR RUTR"/>
    <property type="match status" value="1"/>
</dbReference>
<dbReference type="EMBL" id="FPCH01000003">
    <property type="protein sequence ID" value="SFV36700.1"/>
    <property type="molecule type" value="Genomic_DNA"/>
</dbReference>
<dbReference type="PROSITE" id="PS50977">
    <property type="entry name" value="HTH_TETR_2"/>
    <property type="match status" value="1"/>
</dbReference>
<dbReference type="Proteomes" id="UP000199423">
    <property type="component" value="Unassembled WGS sequence"/>
</dbReference>
<proteinExistence type="predicted"/>
<dbReference type="Pfam" id="PF00440">
    <property type="entry name" value="TetR_N"/>
    <property type="match status" value="1"/>
</dbReference>
<keyword evidence="1" id="KW-0805">Transcription regulation</keyword>
<reference evidence="7" key="1">
    <citation type="submission" date="2016-10" db="EMBL/GenBank/DDBJ databases">
        <authorList>
            <person name="Varghese N."/>
            <person name="Submissions S."/>
        </authorList>
    </citation>
    <scope>NUCLEOTIDE SEQUENCE [LARGE SCALE GENOMIC DNA]</scope>
    <source>
        <strain evidence="7">DSM 1565</strain>
    </source>
</reference>
<keyword evidence="2 4" id="KW-0238">DNA-binding</keyword>
<dbReference type="AlphaFoldDB" id="A0A1I7NQ46"/>
<protein>
    <submittedName>
        <fullName evidence="6">DNA-binding transcriptional regulator, AcrR family</fullName>
    </submittedName>
</protein>
<dbReference type="GO" id="GO:0003700">
    <property type="term" value="F:DNA-binding transcription factor activity"/>
    <property type="evidence" value="ECO:0007669"/>
    <property type="project" value="TreeGrafter"/>
</dbReference>
<sequence length="215" mass="23287">MISDKPSLREQNRRAAREAVLDAAERLLESSDTADFSMRSLAAEAGVGFATPFNHFGSKAAIMQALSMRWIGRMENTFGEATPRGDAVDRVLKMGRIAVSVLREQADVSKRIVGSLGTATGEPGAVMVQSTRLWATALGDLRGVAAIHQSLAKTVLPRQLAYSFRGCISFWVAGETADDELEGSFEEAAASLMLGFLEEDRRGKVVLLLKKAARR</sequence>
<dbReference type="OrthoDB" id="7185252at2"/>
<feature type="DNA-binding region" description="H-T-H motif" evidence="4">
    <location>
        <begin position="37"/>
        <end position="56"/>
    </location>
</feature>
<accession>A0A1I7NQ46</accession>
<organism evidence="6 7">
    <name type="scientific">Hyphomicrobium facile</name>
    <dbReference type="NCBI Taxonomy" id="51670"/>
    <lineage>
        <taxon>Bacteria</taxon>
        <taxon>Pseudomonadati</taxon>
        <taxon>Pseudomonadota</taxon>
        <taxon>Alphaproteobacteria</taxon>
        <taxon>Hyphomicrobiales</taxon>
        <taxon>Hyphomicrobiaceae</taxon>
        <taxon>Hyphomicrobium</taxon>
    </lineage>
</organism>
<dbReference type="GO" id="GO:0000976">
    <property type="term" value="F:transcription cis-regulatory region binding"/>
    <property type="evidence" value="ECO:0007669"/>
    <property type="project" value="TreeGrafter"/>
</dbReference>
<dbReference type="Gene3D" id="1.10.357.10">
    <property type="entry name" value="Tetracycline Repressor, domain 2"/>
    <property type="match status" value="1"/>
</dbReference>
<evidence type="ECO:0000256" key="3">
    <source>
        <dbReference type="ARBA" id="ARBA00023163"/>
    </source>
</evidence>
<keyword evidence="7" id="KW-1185">Reference proteome</keyword>
<dbReference type="STRING" id="51670.SAMN04488557_2682"/>
<evidence type="ECO:0000256" key="4">
    <source>
        <dbReference type="PROSITE-ProRule" id="PRU00335"/>
    </source>
</evidence>
<dbReference type="PANTHER" id="PTHR30055:SF234">
    <property type="entry name" value="HTH-TYPE TRANSCRIPTIONAL REGULATOR BETI"/>
    <property type="match status" value="1"/>
</dbReference>
<dbReference type="SUPFAM" id="SSF46689">
    <property type="entry name" value="Homeodomain-like"/>
    <property type="match status" value="1"/>
</dbReference>
<evidence type="ECO:0000259" key="5">
    <source>
        <dbReference type="PROSITE" id="PS50977"/>
    </source>
</evidence>